<dbReference type="GO" id="GO:0016020">
    <property type="term" value="C:membrane"/>
    <property type="evidence" value="ECO:0007669"/>
    <property type="project" value="InterPro"/>
</dbReference>
<dbReference type="InterPro" id="IPR013783">
    <property type="entry name" value="Ig-like_fold"/>
</dbReference>
<dbReference type="Pfam" id="PF03098">
    <property type="entry name" value="An_peroxidase"/>
    <property type="match status" value="3"/>
</dbReference>
<dbReference type="InterPro" id="IPR036116">
    <property type="entry name" value="FN3_sf"/>
</dbReference>
<dbReference type="InterPro" id="IPR010255">
    <property type="entry name" value="Haem_peroxidase_sf"/>
</dbReference>
<evidence type="ECO:0000256" key="1">
    <source>
        <dbReference type="ARBA" id="ARBA00004613"/>
    </source>
</evidence>
<dbReference type="InterPro" id="IPR037120">
    <property type="entry name" value="Haem_peroxidase_sf_animal"/>
</dbReference>
<protein>
    <submittedName>
        <fullName evidence="5">Unannotated protein</fullName>
    </submittedName>
</protein>
<sequence>MTRAPKRLISITLSLLIALYGSVAQSQPASAAVLGADFTVTVSDLQFILQQIRIAESHRALETNPVADASVVPSTNVLTAGRQLTDPGSTTTRVGGRNVTVPTVTVTALSTTVLSPLLPEGLRQVDGRNNNLTQNGFSSWMGFGYITPNPLAKSAWGAADTLFPRLVPPAFRTVNVGTADEKNYSVRTGNVIDAAPRVISNLISDQSIDNPAARAAASCTVPGGANPCVASNTDGKSLFIANRATNGVAAPYNGMFALFGQFFDHGLDLVGKSSSSFVKVPLASTDPLYNKCMNLSTTQGCITEISMGRTDFANGDPTTTAGLNTTTPWIDQNQTYTSHPSHQVFLREYYCRGLETLTNVSLDIPCTSTNPPIATGKLLDGINGNIANWAEVKLQAANKLGIRLVDMDIHEVPLLLTDEYGRFLRSSTGFPQVVTATNGTTATVSIGNPVTPVSAGLGTGHAFLNDIAHFAAPASNLRPTTVAGVVSNMTNGMPDAGYYDNALLEAHFITGDGRGNENIGLTAVHTIFHAEHNRLWSYLQGVITGATTGSTGLTTAQLNNFKDAWKLTPGGQWNGERLFHASKLITEMEYQHLVFGEFARKVQPLIKPFVAYDPTIRPDISGEFAHAVYRYGHSQLNETVDRTSVTGAANDMKVPLLYAFLNPTEFNQPHDYYTNPRIPTAIGAPLTGAQAAGSIVRGMSRQTGNEIDEFVTGALRNSLLGLPLDLATLNIARGRDAGIPSLNSFRRTVNAQTGITSLAPYDSWVEFGQSLRHPESLVNFVAAYGTTNGPIEFLDASTVNPTDTISVSLDAADNTIDYTLKRAAAQSIVDCYEMYHGVGNETCEAFMVGNSGLEDVDMWIGGLAENNTQAGTMLGSTFDYVFKKQLEKLQESDRFYYLGRLAGLNLTVQVETNFFSDIIMRNTDVTSITTDAFAVPTYTVNMATAAPSFIKVVNGVWIYTGTGHVLWNGTNPVVGVAGSGNDKILSDRGDDSIYGAGGNDWLRGGDGNDFIQGGEGNDVIEDSAGANILIGGNGNDYMSGSGTDAYNGNGGDDFIFGGTFPVVGLAGIGNDWLRGGSDNDILSGDDGNDWLEGAEGSDLVDGDVVGAAGITLAFPGSDVLIGGTGNDLISGFDGADIYVPGDGTDLNTGGLGFDWATYYNDGQVGGVNEDLSNFAPAPGLVLANLADQFQEIEGLSGSDENDVLFGSALTTLGGAASNGLATADCALITGLPALLPTATCAWNGGDILIGGGGSDVITGGNGADLIDGNAVLQTWISVPASWTVQNEAPAYVNTGGRKYVASMSTIRKYIADNLITTDVIADLRIVRLIVQVPSVPGENDVAVYQAPRANYTIAVNPTTGIITVTDPRNGGGVTIDGVDSLRNIETLRFTDGELVVSSIPSGAPTLAAAGARGGVGTIAVTWTAPTVTGGAPLANYTARAWTSNLRAGTPAGTCTTADATLRTCTITGLAAGAYFVDVVATTTTPVNSAPSAIVAVSPTVTAPVAATLSLSTASIAVTQNTPITATTVSTTGFTGTITYSIAGALGAQLPTGIDFFTSTGVLSGTPSTTLASTPFTITATDGTRSATASINIAVTAPGAATLSLSTASITGTVNTPITSTTVSTTGFTGTIAYSISGGTLPAGINFSTITGVLSGTPSAAQGITSFTVTATDASNATASATIDITVAAAAPAPANGPLTAPASVTVSAANGSAVIVWSAVPGASRYTAQAFSSNTSTTILRQCSVTANANGSSFSCTIPRLQSRSTYYVEVVVRNATGAISTPSRIRVTVL</sequence>
<dbReference type="Gene3D" id="2.60.40.10">
    <property type="entry name" value="Immunoglobulins"/>
    <property type="match status" value="4"/>
</dbReference>
<name>A0A6J7GZ93_9ZZZZ</name>
<dbReference type="Pfam" id="PF00353">
    <property type="entry name" value="HemolysinCabind"/>
    <property type="match status" value="4"/>
</dbReference>
<dbReference type="InterPro" id="IPR011049">
    <property type="entry name" value="Serralysin-like_metalloprot_C"/>
</dbReference>
<dbReference type="InterPro" id="IPR019791">
    <property type="entry name" value="Haem_peroxidase_animal"/>
</dbReference>
<dbReference type="SUPFAM" id="SSF48113">
    <property type="entry name" value="Heme-dependent peroxidases"/>
    <property type="match status" value="1"/>
</dbReference>
<evidence type="ECO:0000313" key="5">
    <source>
        <dbReference type="EMBL" id="CAB4908779.1"/>
    </source>
</evidence>
<dbReference type="SUPFAM" id="SSF49313">
    <property type="entry name" value="Cadherin-like"/>
    <property type="match status" value="2"/>
</dbReference>
<dbReference type="GO" id="GO:0005576">
    <property type="term" value="C:extracellular region"/>
    <property type="evidence" value="ECO:0007669"/>
    <property type="project" value="UniProtKB-SubCell"/>
</dbReference>
<dbReference type="GO" id="GO:0005509">
    <property type="term" value="F:calcium ion binding"/>
    <property type="evidence" value="ECO:0007669"/>
    <property type="project" value="InterPro"/>
</dbReference>
<dbReference type="PROSITE" id="PS00330">
    <property type="entry name" value="HEMOLYSIN_CALCIUM"/>
    <property type="match status" value="3"/>
</dbReference>
<dbReference type="PROSITE" id="PS50853">
    <property type="entry name" value="FN3"/>
    <property type="match status" value="2"/>
</dbReference>
<dbReference type="InterPro" id="IPR003961">
    <property type="entry name" value="FN3_dom"/>
</dbReference>
<dbReference type="GO" id="GO:0004601">
    <property type="term" value="F:peroxidase activity"/>
    <property type="evidence" value="ECO:0007669"/>
    <property type="project" value="InterPro"/>
</dbReference>
<feature type="domain" description="Fibronectin type-III" evidence="4">
    <location>
        <begin position="1400"/>
        <end position="1504"/>
    </location>
</feature>
<dbReference type="InterPro" id="IPR001343">
    <property type="entry name" value="Hemolysn_Ca-bd"/>
</dbReference>
<dbReference type="Pfam" id="PF05345">
    <property type="entry name" value="He_PIG"/>
    <property type="match status" value="2"/>
</dbReference>
<dbReference type="PANTHER" id="PTHR11475">
    <property type="entry name" value="OXIDASE/PEROXIDASE"/>
    <property type="match status" value="1"/>
</dbReference>
<dbReference type="PANTHER" id="PTHR11475:SF4">
    <property type="entry name" value="CHORION PEROXIDASE"/>
    <property type="match status" value="1"/>
</dbReference>
<dbReference type="Gene3D" id="2.150.10.10">
    <property type="entry name" value="Serralysin-like metalloprotease, C-terminal"/>
    <property type="match status" value="1"/>
</dbReference>
<organism evidence="5">
    <name type="scientific">freshwater metagenome</name>
    <dbReference type="NCBI Taxonomy" id="449393"/>
    <lineage>
        <taxon>unclassified sequences</taxon>
        <taxon>metagenomes</taxon>
        <taxon>ecological metagenomes</taxon>
    </lineage>
</organism>
<evidence type="ECO:0000259" key="4">
    <source>
        <dbReference type="PROSITE" id="PS50853"/>
    </source>
</evidence>
<keyword evidence="2" id="KW-0964">Secreted</keyword>
<dbReference type="SUPFAM" id="SSF51120">
    <property type="entry name" value="beta-Roll"/>
    <property type="match status" value="2"/>
</dbReference>
<dbReference type="InterPro" id="IPR018511">
    <property type="entry name" value="Hemolysin-typ_Ca-bd_CS"/>
</dbReference>
<dbReference type="PROSITE" id="PS50292">
    <property type="entry name" value="PEROXIDASE_3"/>
    <property type="match status" value="1"/>
</dbReference>
<evidence type="ECO:0000256" key="2">
    <source>
        <dbReference type="ARBA" id="ARBA00022525"/>
    </source>
</evidence>
<dbReference type="SMART" id="SM00060">
    <property type="entry name" value="FN3"/>
    <property type="match status" value="2"/>
</dbReference>
<dbReference type="PRINTS" id="PR00313">
    <property type="entry name" value="CABNDNGRPT"/>
</dbReference>
<dbReference type="Gene3D" id="1.10.640.10">
    <property type="entry name" value="Haem peroxidase domain superfamily, animal type"/>
    <property type="match status" value="1"/>
</dbReference>
<dbReference type="GO" id="GO:0006979">
    <property type="term" value="P:response to oxidative stress"/>
    <property type="evidence" value="ECO:0007669"/>
    <property type="project" value="InterPro"/>
</dbReference>
<dbReference type="SUPFAM" id="SSF49265">
    <property type="entry name" value="Fibronectin type III"/>
    <property type="match status" value="2"/>
</dbReference>
<proteinExistence type="predicted"/>
<dbReference type="EMBL" id="CAFBMS010000003">
    <property type="protein sequence ID" value="CAB4908779.1"/>
    <property type="molecule type" value="Genomic_DNA"/>
</dbReference>
<comment type="subcellular location">
    <subcellularLocation>
        <location evidence="1">Secreted</location>
    </subcellularLocation>
</comment>
<evidence type="ECO:0000256" key="3">
    <source>
        <dbReference type="ARBA" id="ARBA00023180"/>
    </source>
</evidence>
<dbReference type="GO" id="GO:0020037">
    <property type="term" value="F:heme binding"/>
    <property type="evidence" value="ECO:0007669"/>
    <property type="project" value="InterPro"/>
</dbReference>
<keyword evidence="3" id="KW-0325">Glycoprotein</keyword>
<gene>
    <name evidence="5" type="ORF">UFOPK3614_00116</name>
</gene>
<feature type="domain" description="Fibronectin type-III" evidence="4">
    <location>
        <begin position="1700"/>
        <end position="1791"/>
    </location>
</feature>
<accession>A0A6J7GZ93</accession>
<reference evidence="5" key="1">
    <citation type="submission" date="2020-05" db="EMBL/GenBank/DDBJ databases">
        <authorList>
            <person name="Chiriac C."/>
            <person name="Salcher M."/>
            <person name="Ghai R."/>
            <person name="Kavagutti S V."/>
        </authorList>
    </citation>
    <scope>NUCLEOTIDE SEQUENCE</scope>
</reference>
<dbReference type="InterPro" id="IPR015919">
    <property type="entry name" value="Cadherin-like_sf"/>
</dbReference>